<keyword evidence="6" id="KW-0137">Centromere</keyword>
<sequence>MSVAGTPELMNISPLGQSQKITPEGFTVSPLTANKDFAGNVQDSFTNKKATRTKTCRAEDGFLYHDWLKAQVLQHKAELLMLSDPEYGKFDSMTKEELQEIMPKLKKDLVIAASVHGCQNRVMKSLYFTKTIEQIMYGTDVSLGSGDSAAESEKRRHLEELFENSCRTVTELGQVQQELERLQDEYIAIKKKNFELMKKSRQLYAELQARKQTKEDNIVNLSQDQESRRLSDQYKNTVQKITILKETLQGLILGSGVNWMQDEKLAKLVELLA</sequence>
<evidence type="ECO:0000256" key="7">
    <source>
        <dbReference type="ARBA" id="ARBA00025735"/>
    </source>
</evidence>
<dbReference type="EMBL" id="JBJQND010000009">
    <property type="protein sequence ID" value="KAL3865449.1"/>
    <property type="molecule type" value="Genomic_DNA"/>
</dbReference>
<protein>
    <recommendedName>
        <fullName evidence="9">Centromere protein H C-terminal domain-containing protein</fullName>
    </recommendedName>
</protein>
<evidence type="ECO:0000256" key="5">
    <source>
        <dbReference type="ARBA" id="ARBA00023242"/>
    </source>
</evidence>
<keyword evidence="5" id="KW-0539">Nucleus</keyword>
<dbReference type="PANTHER" id="PTHR48122:SF1">
    <property type="entry name" value="CENTROMERE PROTEIN H"/>
    <property type="match status" value="1"/>
</dbReference>
<evidence type="ECO:0000256" key="8">
    <source>
        <dbReference type="SAM" id="Coils"/>
    </source>
</evidence>
<proteinExistence type="inferred from homology"/>
<comment type="subcellular location">
    <subcellularLocation>
        <location evidence="2">Chromosome</location>
        <location evidence="2">Centromere</location>
        <location evidence="2">Kinetochore</location>
    </subcellularLocation>
    <subcellularLocation>
        <location evidence="1">Nucleus</location>
    </subcellularLocation>
</comment>
<dbReference type="Pfam" id="PF05837">
    <property type="entry name" value="CENP-H"/>
    <property type="match status" value="1"/>
</dbReference>
<feature type="coiled-coil region" evidence="8">
    <location>
        <begin position="172"/>
        <end position="224"/>
    </location>
</feature>
<keyword evidence="3" id="KW-0158">Chromosome</keyword>
<feature type="domain" description="Centromere protein H C-terminal" evidence="9">
    <location>
        <begin position="81"/>
        <end position="269"/>
    </location>
</feature>
<name>A0ABD3VV27_SINWO</name>
<evidence type="ECO:0000313" key="10">
    <source>
        <dbReference type="EMBL" id="KAL3865449.1"/>
    </source>
</evidence>
<dbReference type="GO" id="GO:0000776">
    <property type="term" value="C:kinetochore"/>
    <property type="evidence" value="ECO:0007669"/>
    <property type="project" value="UniProtKB-KW"/>
</dbReference>
<evidence type="ECO:0000313" key="11">
    <source>
        <dbReference type="Proteomes" id="UP001634394"/>
    </source>
</evidence>
<dbReference type="PANTHER" id="PTHR48122">
    <property type="entry name" value="CENTROMERE PROTEIN H"/>
    <property type="match status" value="1"/>
</dbReference>
<keyword evidence="8" id="KW-0175">Coiled coil</keyword>
<comment type="similarity">
    <text evidence="7">Belongs to the CENP-H/MCM16 family.</text>
</comment>
<evidence type="ECO:0000256" key="1">
    <source>
        <dbReference type="ARBA" id="ARBA00004123"/>
    </source>
</evidence>
<organism evidence="10 11">
    <name type="scientific">Sinanodonta woodiana</name>
    <name type="common">Chinese pond mussel</name>
    <name type="synonym">Anodonta woodiana</name>
    <dbReference type="NCBI Taxonomy" id="1069815"/>
    <lineage>
        <taxon>Eukaryota</taxon>
        <taxon>Metazoa</taxon>
        <taxon>Spiralia</taxon>
        <taxon>Lophotrochozoa</taxon>
        <taxon>Mollusca</taxon>
        <taxon>Bivalvia</taxon>
        <taxon>Autobranchia</taxon>
        <taxon>Heteroconchia</taxon>
        <taxon>Palaeoheterodonta</taxon>
        <taxon>Unionida</taxon>
        <taxon>Unionoidea</taxon>
        <taxon>Unionidae</taxon>
        <taxon>Unioninae</taxon>
        <taxon>Sinanodonta</taxon>
    </lineage>
</organism>
<dbReference type="InterPro" id="IPR008426">
    <property type="entry name" value="CENP-H_C"/>
</dbReference>
<gene>
    <name evidence="10" type="ORF">ACJMK2_042837</name>
</gene>
<reference evidence="10 11" key="1">
    <citation type="submission" date="2024-11" db="EMBL/GenBank/DDBJ databases">
        <title>Chromosome-level genome assembly of the freshwater bivalve Anodonta woodiana.</title>
        <authorList>
            <person name="Chen X."/>
        </authorList>
    </citation>
    <scope>NUCLEOTIDE SEQUENCE [LARGE SCALE GENOMIC DNA]</scope>
    <source>
        <strain evidence="10">MN2024</strain>
        <tissue evidence="10">Gills</tissue>
    </source>
</reference>
<accession>A0ABD3VV27</accession>
<evidence type="ECO:0000256" key="3">
    <source>
        <dbReference type="ARBA" id="ARBA00022454"/>
    </source>
</evidence>
<keyword evidence="11" id="KW-1185">Reference proteome</keyword>
<dbReference type="AlphaFoldDB" id="A0ABD3VV27"/>
<evidence type="ECO:0000256" key="4">
    <source>
        <dbReference type="ARBA" id="ARBA00022838"/>
    </source>
</evidence>
<keyword evidence="4" id="KW-0995">Kinetochore</keyword>
<evidence type="ECO:0000259" key="9">
    <source>
        <dbReference type="Pfam" id="PF05837"/>
    </source>
</evidence>
<dbReference type="Proteomes" id="UP001634394">
    <property type="component" value="Unassembled WGS sequence"/>
</dbReference>
<evidence type="ECO:0000256" key="2">
    <source>
        <dbReference type="ARBA" id="ARBA00004629"/>
    </source>
</evidence>
<comment type="caution">
    <text evidence="10">The sequence shown here is derived from an EMBL/GenBank/DDBJ whole genome shotgun (WGS) entry which is preliminary data.</text>
</comment>
<dbReference type="GO" id="GO:0005634">
    <property type="term" value="C:nucleus"/>
    <property type="evidence" value="ECO:0007669"/>
    <property type="project" value="UniProtKB-SubCell"/>
</dbReference>
<evidence type="ECO:0000256" key="6">
    <source>
        <dbReference type="ARBA" id="ARBA00023328"/>
    </source>
</evidence>
<dbReference type="InterPro" id="IPR040034">
    <property type="entry name" value="CENP-H"/>
</dbReference>